<dbReference type="InterPro" id="IPR039913">
    <property type="entry name" value="RPAP1/Rba50"/>
</dbReference>
<gene>
    <name evidence="5" type="ORF">BN946_scf184970.g82</name>
</gene>
<evidence type="ECO:0000259" key="4">
    <source>
        <dbReference type="Pfam" id="PF08621"/>
    </source>
</evidence>
<evidence type="ECO:0000313" key="5">
    <source>
        <dbReference type="EMBL" id="CDO72230.1"/>
    </source>
</evidence>
<dbReference type="Pfam" id="PF08621">
    <property type="entry name" value="RPAP1_N"/>
    <property type="match status" value="1"/>
</dbReference>
<dbReference type="OrthoDB" id="348201at2759"/>
<evidence type="ECO:0008006" key="7">
    <source>
        <dbReference type="Google" id="ProtNLM"/>
    </source>
</evidence>
<dbReference type="Proteomes" id="UP000029665">
    <property type="component" value="Unassembled WGS sequence"/>
</dbReference>
<accession>A0A060SCZ7</accession>
<keyword evidence="6" id="KW-1185">Reference proteome</keyword>
<feature type="region of interest" description="Disordered" evidence="2">
    <location>
        <begin position="1"/>
        <end position="21"/>
    </location>
</feature>
<proteinExistence type="inferred from homology"/>
<dbReference type="InterPro" id="IPR013929">
    <property type="entry name" value="RPAP1_C"/>
</dbReference>
<dbReference type="HOGENOM" id="CLU_006940_0_0_1"/>
<evidence type="ECO:0000256" key="1">
    <source>
        <dbReference type="ARBA" id="ARBA00009953"/>
    </source>
</evidence>
<organism evidence="5 6">
    <name type="scientific">Pycnoporus cinnabarinus</name>
    <name type="common">Cinnabar-red polypore</name>
    <name type="synonym">Trametes cinnabarina</name>
    <dbReference type="NCBI Taxonomy" id="5643"/>
    <lineage>
        <taxon>Eukaryota</taxon>
        <taxon>Fungi</taxon>
        <taxon>Dikarya</taxon>
        <taxon>Basidiomycota</taxon>
        <taxon>Agaricomycotina</taxon>
        <taxon>Agaricomycetes</taxon>
        <taxon>Polyporales</taxon>
        <taxon>Polyporaceae</taxon>
        <taxon>Trametes</taxon>
    </lineage>
</organism>
<name>A0A060SCZ7_PYCCI</name>
<feature type="compositionally biased region" description="Low complexity" evidence="2">
    <location>
        <begin position="109"/>
        <end position="119"/>
    </location>
</feature>
<dbReference type="InterPro" id="IPR013930">
    <property type="entry name" value="RPAP1_N"/>
</dbReference>
<dbReference type="STRING" id="5643.A0A060SCZ7"/>
<sequence>MRHPPKPTAPQSDPDGWRNHMEEENIQRIEAMTEEEREQERAEILDKFGPNVAEVLRKAREAREGKRKANHDETPQVGAQPSSPSSPSRPRIGERTRSYNSILRPSSPPSASASSSRPPSRADRKIRFADVTPGDIHVYESAPPSPRRRALALPSPTDSDGPTVSLGDWKGSLPKSLRRADEPSEVSQDEGRSIKDEVKIADLEEGTPEYIRQRFFPTAPAHNPSVQWMQAAPEEPEPEAEPTVRFDLSGTPIPALLSSKLPTHLGLHHHAEGSHAGYTLEDIFLLSRSTVPAQRASMLGILAKIAHKLARTSADSKRGIPELAGQELPLRKRMLAAGVEAMGERASVGARAVELLWECIVWWDEGIKDLDCVELRDLDVGTAATSSEGALASLPLDYMLPQVANAFAAGDLPTETLVQLLEILHRLAQHSNSMAAIIVSTKGLIANTFQRFLLTPIPPMDETPLPNPFALTFLRVIALSSRENATALLDPADSLLRYVTSLPTASPFPVGLATTLLSETLRFYAALASYGLYAHVATTAQEHFLQLNRYVLSPQCLSLSLRCAWLELLEGWIVCAHDPHRTTPTHEILWSQVVGWGWIEDILAARERLTVQDEEVWRRIWEAAAAFLEGARINGLRGGEEERSSVLETIKKAFSSGLEKRVIAGAFEGARLALGKLSSDLRQAVLADDVSILQDLGRHTNTLAAAIRLFLGCAPRADLEILPEPPFILPFAEISSICAAITNHPLWIGLYTPESVLYAHAVCRPLTSLLARYLRLSRTMPNTSPDLWMAQAFAILCRLFPGDEDLAQRSAISIAETITQDFLQSKGWDVPRVVWERGGMAIITPFLKYALRPKPELRIGSVWKTPQSISVAATQRLPPLSTLMPNERRDHPLPLTKDWLFTPLDHLLRSGESEVFKNLPDSWDASEAEVVRATLLLIRVSQEVLQFHQLAGFLISREEAVFGCMKVFMLEHGQQEPSKDSLEEVFRDTIVERFMSDLLSPFCASASPRTLPDAPSLNPLF</sequence>
<dbReference type="PANTHER" id="PTHR21483">
    <property type="entry name" value="RNA POLYMERASE II-ASSOCIATED PROTEIN 1"/>
    <property type="match status" value="1"/>
</dbReference>
<feature type="domain" description="RPAP1 C-terminal" evidence="3">
    <location>
        <begin position="244"/>
        <end position="309"/>
    </location>
</feature>
<evidence type="ECO:0000256" key="2">
    <source>
        <dbReference type="SAM" id="MobiDB-lite"/>
    </source>
</evidence>
<dbReference type="AlphaFoldDB" id="A0A060SCZ7"/>
<feature type="domain" description="RPAP1 N-terminal" evidence="4">
    <location>
        <begin position="22"/>
        <end position="64"/>
    </location>
</feature>
<evidence type="ECO:0000313" key="6">
    <source>
        <dbReference type="Proteomes" id="UP000029665"/>
    </source>
</evidence>
<reference evidence="5" key="1">
    <citation type="submission" date="2014-01" db="EMBL/GenBank/DDBJ databases">
        <title>The genome of the white-rot fungus Pycnoporus cinnabarinus: a basidiomycete model with a versatile arsenal for lignocellulosic biomass breakdown.</title>
        <authorList>
            <person name="Levasseur A."/>
            <person name="Lomascolo A."/>
            <person name="Ruiz-Duenas F.J."/>
            <person name="Uzan E."/>
            <person name="Piumi F."/>
            <person name="Kues U."/>
            <person name="Ram A.F.J."/>
            <person name="Murat C."/>
            <person name="Haon M."/>
            <person name="Benoit I."/>
            <person name="Arfi Y."/>
            <person name="Chevret D."/>
            <person name="Drula E."/>
            <person name="Kwon M.J."/>
            <person name="Gouret P."/>
            <person name="Lesage-Meessen L."/>
            <person name="Lombard V."/>
            <person name="Mariette J."/>
            <person name="Noirot C."/>
            <person name="Park J."/>
            <person name="Patyshakuliyeva A."/>
            <person name="Wieneger R.A.B."/>
            <person name="Wosten H.A.B."/>
            <person name="Martin F."/>
            <person name="Coutinho P.M."/>
            <person name="de Vries R."/>
            <person name="Martinez A.T."/>
            <person name="Klopp C."/>
            <person name="Pontarotti P."/>
            <person name="Henrissat B."/>
            <person name="Record E."/>
        </authorList>
    </citation>
    <scope>NUCLEOTIDE SEQUENCE [LARGE SCALE GENOMIC DNA]</scope>
    <source>
        <strain evidence="5">BRFM137</strain>
    </source>
</reference>
<feature type="region of interest" description="Disordered" evidence="2">
    <location>
        <begin position="56"/>
        <end position="193"/>
    </location>
</feature>
<protein>
    <recommendedName>
        <fullName evidence="7">RNA polymerase II-associated protein 1 C-terminal domain-containing protein</fullName>
    </recommendedName>
</protein>
<dbReference type="GO" id="GO:0006366">
    <property type="term" value="P:transcription by RNA polymerase II"/>
    <property type="evidence" value="ECO:0007669"/>
    <property type="project" value="InterPro"/>
</dbReference>
<dbReference type="Pfam" id="PF08620">
    <property type="entry name" value="RPAP1_C"/>
    <property type="match status" value="1"/>
</dbReference>
<comment type="caution">
    <text evidence="5">The sequence shown here is derived from an EMBL/GenBank/DDBJ whole genome shotgun (WGS) entry which is preliminary data.</text>
</comment>
<feature type="compositionally biased region" description="Low complexity" evidence="2">
    <location>
        <begin position="81"/>
        <end position="90"/>
    </location>
</feature>
<dbReference type="EMBL" id="CCBP010000111">
    <property type="protein sequence ID" value="CDO72230.1"/>
    <property type="molecule type" value="Genomic_DNA"/>
</dbReference>
<dbReference type="OMA" id="EREHETY"/>
<evidence type="ECO:0000259" key="3">
    <source>
        <dbReference type="Pfam" id="PF08620"/>
    </source>
</evidence>
<comment type="similarity">
    <text evidence="1">Belongs to the RPAP1 family.</text>
</comment>
<dbReference type="PANTHER" id="PTHR21483:SF18">
    <property type="entry name" value="RNA POLYMERASE II-ASSOCIATED PROTEIN 1"/>
    <property type="match status" value="1"/>
</dbReference>